<comment type="caution">
    <text evidence="9">The sequence shown here is derived from an EMBL/GenBank/DDBJ whole genome shotgun (WGS) entry which is preliminary data.</text>
</comment>
<proteinExistence type="inferred from homology"/>
<dbReference type="PIRSF" id="PIRSF000193">
    <property type="entry name" value="Pyrrol-5-carb_rd"/>
    <property type="match status" value="1"/>
</dbReference>
<dbReference type="Proteomes" id="UP001617669">
    <property type="component" value="Unassembled WGS sequence"/>
</dbReference>
<dbReference type="SUPFAM" id="SSF51735">
    <property type="entry name" value="NAD(P)-binding Rossmann-fold domains"/>
    <property type="match status" value="1"/>
</dbReference>
<dbReference type="EC" id="1.5.1.2" evidence="4 5"/>
<dbReference type="Pfam" id="PF03807">
    <property type="entry name" value="F420_oxidored"/>
    <property type="match status" value="1"/>
</dbReference>
<dbReference type="SUPFAM" id="SSF48179">
    <property type="entry name" value="6-phosphogluconate dehydrogenase C-terminal domain-like"/>
    <property type="match status" value="1"/>
</dbReference>
<comment type="catalytic activity">
    <reaction evidence="4">
        <text>L-proline + NAD(+) = (S)-1-pyrroline-5-carboxylate + NADH + 2 H(+)</text>
        <dbReference type="Rhea" id="RHEA:14105"/>
        <dbReference type="ChEBI" id="CHEBI:15378"/>
        <dbReference type="ChEBI" id="CHEBI:17388"/>
        <dbReference type="ChEBI" id="CHEBI:57540"/>
        <dbReference type="ChEBI" id="CHEBI:57945"/>
        <dbReference type="ChEBI" id="CHEBI:60039"/>
        <dbReference type="EC" id="1.5.1.2"/>
    </reaction>
</comment>
<dbReference type="RefSeq" id="WP_400883816.1">
    <property type="nucleotide sequence ID" value="NZ_JBIWXY010000003.1"/>
</dbReference>
<dbReference type="InterPro" id="IPR008927">
    <property type="entry name" value="6-PGluconate_DH-like_C_sf"/>
</dbReference>
<dbReference type="PANTHER" id="PTHR11645:SF0">
    <property type="entry name" value="PYRROLINE-5-CARBOXYLATE REDUCTASE 3"/>
    <property type="match status" value="1"/>
</dbReference>
<keyword evidence="2 4" id="KW-0521">NADP</keyword>
<feature type="domain" description="Pyrroline-5-carboxylate reductase catalytic N-terminal" evidence="7">
    <location>
        <begin position="2"/>
        <end position="94"/>
    </location>
</feature>
<keyword evidence="4" id="KW-0963">Cytoplasm</keyword>
<dbReference type="InterPro" id="IPR000304">
    <property type="entry name" value="Pyrroline-COOH_reductase"/>
</dbReference>
<evidence type="ECO:0000313" key="9">
    <source>
        <dbReference type="EMBL" id="MFJ5447199.1"/>
    </source>
</evidence>
<keyword evidence="4 6" id="KW-0641">Proline biosynthesis</keyword>
<dbReference type="InterPro" id="IPR028939">
    <property type="entry name" value="P5C_Rdtase_cat_N"/>
</dbReference>
<dbReference type="Gene3D" id="3.40.50.720">
    <property type="entry name" value="NAD(P)-binding Rossmann-like Domain"/>
    <property type="match status" value="1"/>
</dbReference>
<keyword evidence="10" id="KW-1185">Reference proteome</keyword>
<dbReference type="HAMAP" id="MF_01925">
    <property type="entry name" value="P5C_reductase"/>
    <property type="match status" value="1"/>
</dbReference>
<accession>A0ABW8GPI8</accession>
<evidence type="ECO:0000256" key="1">
    <source>
        <dbReference type="ARBA" id="ARBA00005525"/>
    </source>
</evidence>
<evidence type="ECO:0000313" key="10">
    <source>
        <dbReference type="Proteomes" id="UP001617669"/>
    </source>
</evidence>
<comment type="pathway">
    <text evidence="4 6">Amino-acid biosynthesis; L-proline biosynthesis; L-proline from L-glutamate 5-semialdehyde: step 1/1.</text>
</comment>
<dbReference type="InterPro" id="IPR036291">
    <property type="entry name" value="NAD(P)-bd_dom_sf"/>
</dbReference>
<name>A0ABW8GPI8_9PROT</name>
<comment type="function">
    <text evidence="4">Catalyzes the reduction of 1-pyrroline-5-carboxylate (PCA) to L-proline.</text>
</comment>
<gene>
    <name evidence="4 9" type="primary">proC</name>
    <name evidence="9" type="ORF">ACIKP9_13235</name>
</gene>
<reference evidence="9 10" key="1">
    <citation type="submission" date="2024-11" db="EMBL/GenBank/DDBJ databases">
        <authorList>
            <person name="Kaparullina E.N."/>
            <person name="Delegan Y.A."/>
            <person name="Doronina N.V."/>
        </authorList>
    </citation>
    <scope>NUCLEOTIDE SEQUENCE [LARGE SCALE GENOMIC DNA]</scope>
    <source>
        <strain evidence="9 10">7sh_L</strain>
    </source>
</reference>
<evidence type="ECO:0000256" key="5">
    <source>
        <dbReference type="NCBIfam" id="TIGR00112"/>
    </source>
</evidence>
<dbReference type="InterPro" id="IPR053790">
    <property type="entry name" value="P5CR-like_CS"/>
</dbReference>
<comment type="catalytic activity">
    <reaction evidence="4 6">
        <text>L-proline + NADP(+) = (S)-1-pyrroline-5-carboxylate + NADPH + 2 H(+)</text>
        <dbReference type="Rhea" id="RHEA:14109"/>
        <dbReference type="ChEBI" id="CHEBI:15378"/>
        <dbReference type="ChEBI" id="CHEBI:17388"/>
        <dbReference type="ChEBI" id="CHEBI:57783"/>
        <dbReference type="ChEBI" id="CHEBI:58349"/>
        <dbReference type="ChEBI" id="CHEBI:60039"/>
        <dbReference type="EC" id="1.5.1.2"/>
    </reaction>
</comment>
<dbReference type="InterPro" id="IPR029036">
    <property type="entry name" value="P5CR_dimer"/>
</dbReference>
<evidence type="ECO:0000256" key="4">
    <source>
        <dbReference type="HAMAP-Rule" id="MF_01925"/>
    </source>
</evidence>
<protein>
    <recommendedName>
        <fullName evidence="4 5">Pyrroline-5-carboxylate reductase</fullName>
        <shortName evidence="4">P5C reductase</shortName>
        <shortName evidence="4">P5CR</shortName>
        <ecNumber evidence="4 5">1.5.1.2</ecNumber>
    </recommendedName>
    <alternativeName>
        <fullName evidence="4">PCA reductase</fullName>
    </alternativeName>
</protein>
<dbReference type="Gene3D" id="1.10.3730.10">
    <property type="entry name" value="ProC C-terminal domain-like"/>
    <property type="match status" value="1"/>
</dbReference>
<feature type="domain" description="Pyrroline-5-carboxylate reductase dimerisation" evidence="8">
    <location>
        <begin position="158"/>
        <end position="263"/>
    </location>
</feature>
<evidence type="ECO:0000259" key="7">
    <source>
        <dbReference type="Pfam" id="PF03807"/>
    </source>
</evidence>
<organism evidence="9 10">
    <name type="scientific">Methylobacillus methanolivorans</name>
    <dbReference type="NCBI Taxonomy" id="1848927"/>
    <lineage>
        <taxon>Bacteria</taxon>
        <taxon>Pseudomonadati</taxon>
        <taxon>Pseudomonadota</taxon>
        <taxon>Betaproteobacteria</taxon>
        <taxon>Nitrosomonadales</taxon>
        <taxon>Methylophilaceae</taxon>
        <taxon>Methylobacillus</taxon>
    </lineage>
</organism>
<keyword evidence="4 6" id="KW-0028">Amino-acid biosynthesis</keyword>
<sequence length="270" mass="28496">MKISFIGGGNMARAIIGGLKQKGFNMATINVIELDAAKREELTNEFGVHATEHLPSVANSDIIVLAVKPQQLRDLAIFLASFLTEQLVVSIAAGITCAALSRWLNGYNAIVRVMPNTPAQIQAGVSGLYAAEGVSIEQREQADQLLSAAGSTLWVDDESKIDAITAISGSGPAYVFYFIEALEQAALDLGFDADQARTLSLQTFLGASQLAASQADIPAATLRAQVTSKGGTTERAILSMEQADIKPAIIQAAHAAAERARELGEQLGKD</sequence>
<comment type="subcellular location">
    <subcellularLocation>
        <location evidence="4">Cytoplasm</location>
    </subcellularLocation>
</comment>
<evidence type="ECO:0000256" key="3">
    <source>
        <dbReference type="ARBA" id="ARBA00023002"/>
    </source>
</evidence>
<keyword evidence="3 4" id="KW-0560">Oxidoreductase</keyword>
<comment type="similarity">
    <text evidence="1 4 6">Belongs to the pyrroline-5-carboxylate reductase family.</text>
</comment>
<dbReference type="PROSITE" id="PS00521">
    <property type="entry name" value="P5CR"/>
    <property type="match status" value="1"/>
</dbReference>
<dbReference type="GO" id="GO:0004735">
    <property type="term" value="F:pyrroline-5-carboxylate reductase activity"/>
    <property type="evidence" value="ECO:0007669"/>
    <property type="project" value="UniProtKB-EC"/>
</dbReference>
<dbReference type="EMBL" id="JBIWXY010000003">
    <property type="protein sequence ID" value="MFJ5447199.1"/>
    <property type="molecule type" value="Genomic_DNA"/>
</dbReference>
<dbReference type="PANTHER" id="PTHR11645">
    <property type="entry name" value="PYRROLINE-5-CARBOXYLATE REDUCTASE"/>
    <property type="match status" value="1"/>
</dbReference>
<dbReference type="NCBIfam" id="TIGR00112">
    <property type="entry name" value="proC"/>
    <property type="match status" value="1"/>
</dbReference>
<evidence type="ECO:0000256" key="6">
    <source>
        <dbReference type="RuleBase" id="RU003903"/>
    </source>
</evidence>
<evidence type="ECO:0000256" key="2">
    <source>
        <dbReference type="ARBA" id="ARBA00022857"/>
    </source>
</evidence>
<dbReference type="Pfam" id="PF14748">
    <property type="entry name" value="P5CR_dimer"/>
    <property type="match status" value="1"/>
</dbReference>
<evidence type="ECO:0000259" key="8">
    <source>
        <dbReference type="Pfam" id="PF14748"/>
    </source>
</evidence>